<accession>A0AAV4SKF1</accession>
<keyword evidence="3" id="KW-1185">Reference proteome</keyword>
<dbReference type="EMBL" id="BPLR01009667">
    <property type="protein sequence ID" value="GIY33666.1"/>
    <property type="molecule type" value="Genomic_DNA"/>
</dbReference>
<dbReference type="AlphaFoldDB" id="A0AAV4SKF1"/>
<protein>
    <submittedName>
        <fullName evidence="2">Uncharacterized protein</fullName>
    </submittedName>
</protein>
<feature type="region of interest" description="Disordered" evidence="1">
    <location>
        <begin position="146"/>
        <end position="233"/>
    </location>
</feature>
<feature type="compositionally biased region" description="Basic and acidic residues" evidence="1">
    <location>
        <begin position="161"/>
        <end position="193"/>
    </location>
</feature>
<sequence>MLYHRVKSEIKFKGVIESTPVKLQTPNGKALNKRSAVFAEIPIFNHLNKLLTVNVDKVLKKRSALQDFPSSGKRFERIDDISIKIPRSSDKGKADYFHYNVDNASAFQPFAKRPVPFREETDMEYHSDPYPVLHNNSKAVHQRIYDKDDNSNENQEFDSENLNRLKREASSGNKTEKPNSTRSNDPLDQRSTDDLVPLVNEEEDKYDARKQPEENKNGTKTFPDPIEVRNDAKNGRLPTQKQILFYVFFFC</sequence>
<feature type="compositionally biased region" description="Basic and acidic residues" evidence="1">
    <location>
        <begin position="206"/>
        <end position="217"/>
    </location>
</feature>
<dbReference type="Proteomes" id="UP001054945">
    <property type="component" value="Unassembled WGS sequence"/>
</dbReference>
<evidence type="ECO:0000313" key="3">
    <source>
        <dbReference type="Proteomes" id="UP001054945"/>
    </source>
</evidence>
<evidence type="ECO:0000256" key="1">
    <source>
        <dbReference type="SAM" id="MobiDB-lite"/>
    </source>
</evidence>
<comment type="caution">
    <text evidence="2">The sequence shown here is derived from an EMBL/GenBank/DDBJ whole genome shotgun (WGS) entry which is preliminary data.</text>
</comment>
<reference evidence="2 3" key="1">
    <citation type="submission" date="2021-06" db="EMBL/GenBank/DDBJ databases">
        <title>Caerostris extrusa draft genome.</title>
        <authorList>
            <person name="Kono N."/>
            <person name="Arakawa K."/>
        </authorList>
    </citation>
    <scope>NUCLEOTIDE SEQUENCE [LARGE SCALE GENOMIC DNA]</scope>
</reference>
<organism evidence="2 3">
    <name type="scientific">Caerostris extrusa</name>
    <name type="common">Bark spider</name>
    <name type="synonym">Caerostris bankana</name>
    <dbReference type="NCBI Taxonomy" id="172846"/>
    <lineage>
        <taxon>Eukaryota</taxon>
        <taxon>Metazoa</taxon>
        <taxon>Ecdysozoa</taxon>
        <taxon>Arthropoda</taxon>
        <taxon>Chelicerata</taxon>
        <taxon>Arachnida</taxon>
        <taxon>Araneae</taxon>
        <taxon>Araneomorphae</taxon>
        <taxon>Entelegynae</taxon>
        <taxon>Araneoidea</taxon>
        <taxon>Araneidae</taxon>
        <taxon>Caerostris</taxon>
    </lineage>
</organism>
<name>A0AAV4SKF1_CAEEX</name>
<gene>
    <name evidence="2" type="ORF">CEXT_236221</name>
</gene>
<evidence type="ECO:0000313" key="2">
    <source>
        <dbReference type="EMBL" id="GIY33666.1"/>
    </source>
</evidence>
<proteinExistence type="predicted"/>